<feature type="domain" description="Disease resistance protein winged helix" evidence="9">
    <location>
        <begin position="429"/>
        <end position="509"/>
    </location>
</feature>
<dbReference type="InterPro" id="IPR038005">
    <property type="entry name" value="RX-like_CC"/>
</dbReference>
<feature type="domain" description="NB-ARC" evidence="7">
    <location>
        <begin position="186"/>
        <end position="338"/>
    </location>
</feature>
<evidence type="ECO:0000259" key="7">
    <source>
        <dbReference type="Pfam" id="PF00931"/>
    </source>
</evidence>
<proteinExistence type="inferred from homology"/>
<dbReference type="InterPro" id="IPR032675">
    <property type="entry name" value="LRR_dom_sf"/>
</dbReference>
<evidence type="ECO:0008006" key="13">
    <source>
        <dbReference type="Google" id="ProtNLM"/>
    </source>
</evidence>
<evidence type="ECO:0000313" key="11">
    <source>
        <dbReference type="EMBL" id="KAJ1257176.1"/>
    </source>
</evidence>
<dbReference type="InterPro" id="IPR044974">
    <property type="entry name" value="Disease_R_plants"/>
</dbReference>
<dbReference type="EMBL" id="MU629440">
    <property type="protein sequence ID" value="KAJ1257176.1"/>
    <property type="molecule type" value="Genomic_DNA"/>
</dbReference>
<dbReference type="InterPro" id="IPR055414">
    <property type="entry name" value="LRR_R13L4/SHOC2-like"/>
</dbReference>
<dbReference type="Pfam" id="PF23598">
    <property type="entry name" value="LRR_14"/>
    <property type="match status" value="1"/>
</dbReference>
<protein>
    <recommendedName>
        <fullName evidence="13">NB-ARC domain-containing protein</fullName>
    </recommendedName>
</protein>
<comment type="caution">
    <text evidence="11">The sequence shown here is derived from an EMBL/GenBank/DDBJ whole genome shotgun (WGS) entry which is preliminary data.</text>
</comment>
<dbReference type="Gene3D" id="3.80.10.10">
    <property type="entry name" value="Ribonuclease Inhibitor"/>
    <property type="match status" value="1"/>
</dbReference>
<dbReference type="Proteomes" id="UP001164776">
    <property type="component" value="Unassembled WGS sequence"/>
</dbReference>
<keyword evidence="5" id="KW-0611">Plant defense</keyword>
<comment type="similarity">
    <text evidence="1">Belongs to the disease resistance NB-LRR family.</text>
</comment>
<dbReference type="PANTHER" id="PTHR23155:SF1116">
    <property type="entry name" value="OS12G0273300 PROTEIN"/>
    <property type="match status" value="1"/>
</dbReference>
<evidence type="ECO:0000256" key="1">
    <source>
        <dbReference type="ARBA" id="ARBA00008894"/>
    </source>
</evidence>
<dbReference type="GO" id="GO:0002758">
    <property type="term" value="P:innate immune response-activating signaling pathway"/>
    <property type="evidence" value="ECO:0007669"/>
    <property type="project" value="UniProtKB-ARBA"/>
</dbReference>
<evidence type="ECO:0000259" key="10">
    <source>
        <dbReference type="Pfam" id="PF23598"/>
    </source>
</evidence>
<dbReference type="Pfam" id="PF18052">
    <property type="entry name" value="Rx_N"/>
    <property type="match status" value="1"/>
</dbReference>
<evidence type="ECO:0000256" key="5">
    <source>
        <dbReference type="ARBA" id="ARBA00022821"/>
    </source>
</evidence>
<dbReference type="SUPFAM" id="SSF52540">
    <property type="entry name" value="P-loop containing nucleoside triphosphate hydrolases"/>
    <property type="match status" value="1"/>
</dbReference>
<feature type="domain" description="Disease resistance N-terminal" evidence="8">
    <location>
        <begin position="7"/>
        <end position="82"/>
    </location>
</feature>
<keyword evidence="2" id="KW-0433">Leucine-rich repeat</keyword>
<dbReference type="GO" id="GO:0009626">
    <property type="term" value="P:plant-type hypersensitive response"/>
    <property type="evidence" value="ECO:0007669"/>
    <property type="project" value="UniProtKB-ARBA"/>
</dbReference>
<dbReference type="InterPro" id="IPR042197">
    <property type="entry name" value="Apaf_helical"/>
</dbReference>
<evidence type="ECO:0000259" key="8">
    <source>
        <dbReference type="Pfam" id="PF18052"/>
    </source>
</evidence>
<dbReference type="GO" id="GO:0042742">
    <property type="term" value="P:defense response to bacterium"/>
    <property type="evidence" value="ECO:0007669"/>
    <property type="project" value="UniProtKB-ARBA"/>
</dbReference>
<evidence type="ECO:0000256" key="4">
    <source>
        <dbReference type="ARBA" id="ARBA00022741"/>
    </source>
</evidence>
<dbReference type="InterPro" id="IPR002182">
    <property type="entry name" value="NB-ARC"/>
</dbReference>
<keyword evidence="4" id="KW-0547">Nucleotide-binding</keyword>
<sequence length="913" mass="103069">MDVVTGALGVVLPNLAELLKDEYNLHKNVKKDIDYPSKDLESMQAALRIVGEVPPEQLDELMSYDMEAIVDTFLLEVQRPEPHIKGIAKSFINRLNEMFDSMKEMFNKVWDSRGIGQEIKDMKERVKEAAERRDRYKVDAIVPAKTTSFDPRVTALYTKLTELVGIDEAREELITRVRAEDDTATQQQRIISIAGFGGLGKTTLTKAVYDEIKMQFSCNAFISVSQNPDIKKLLKDILYGFDETSYRSIHTEMLDETQLIDLVREFLQNKRYFIVIDDIWSKEPWDILRCALIDNHLRSQIIITTRRIDVADQVGSYCHKLKPLSPNSSKTLFCRRIFSCGDILPEQYSKVSENFLNKCGGVPLAIIPTLGLLANKLGNVKEWYNICDSIGSGIGSNNYDMENMGKILSLRLYYDLPSHLKTCLLYLSIFPEDYKIRKNQLIWRWIGEGFVQHGGGGQSLFEIGESYLNELINRSLIQSTNYLDVLRFPSAYAHGSGYCSVHDMVHDLICSWSREENFVTIDLHDNNQNTRPSGSKICRLSLHGNTWSPMNISKRNMSNVRSLTVFGPCVINSMLSSIPSYHLLRVLDLESCRIDGDPSLMFIGKLLQLRYLRLPDRLYTCELLVEIAKLQHLQTLDLSGAFIGELPPCILQLRQLMFLSVKVFTRLPAGLGNLTSLEELMIVCLDSAQMAEELGRLTQLGWVLDVWLVKAFVASLGKLRKLQTLEVEKDCLPSDLDGLTAECLGNLRYISMSGTSVLPRWINPAVLLLLSRRRIRVSQVRREDIQVLGTLQALSYLFLSVKRLDRPKLGRFVVGADAFRCLLECTLEGLQTFRFHIDLDAFTAGGGDLASAADDLALGHLPSLRKVVVCEHVAAGDEAAASSDGDEVATRVKEKLRHEAGVHPNKPSIDLRF</sequence>
<evidence type="ECO:0000256" key="3">
    <source>
        <dbReference type="ARBA" id="ARBA00022737"/>
    </source>
</evidence>
<gene>
    <name evidence="11" type="ORF">BS78_K196800</name>
</gene>
<dbReference type="InterPro" id="IPR027417">
    <property type="entry name" value="P-loop_NTPase"/>
</dbReference>
<feature type="domain" description="Disease resistance R13L4/SHOC-2-like LRR" evidence="10">
    <location>
        <begin position="560"/>
        <end position="909"/>
    </location>
</feature>
<dbReference type="Pfam" id="PF00931">
    <property type="entry name" value="NB-ARC"/>
    <property type="match status" value="1"/>
</dbReference>
<keyword evidence="6" id="KW-0175">Coiled coil</keyword>
<dbReference type="CDD" id="cd14798">
    <property type="entry name" value="RX-CC_like"/>
    <property type="match status" value="1"/>
</dbReference>
<dbReference type="SUPFAM" id="SSF52058">
    <property type="entry name" value="L domain-like"/>
    <property type="match status" value="1"/>
</dbReference>
<dbReference type="GO" id="GO:0043531">
    <property type="term" value="F:ADP binding"/>
    <property type="evidence" value="ECO:0007669"/>
    <property type="project" value="InterPro"/>
</dbReference>
<dbReference type="FunFam" id="1.10.10.10:FF:000322">
    <property type="entry name" value="Probable disease resistance protein At1g63360"/>
    <property type="match status" value="1"/>
</dbReference>
<dbReference type="Gene3D" id="3.40.50.300">
    <property type="entry name" value="P-loop containing nucleotide triphosphate hydrolases"/>
    <property type="match status" value="1"/>
</dbReference>
<dbReference type="Pfam" id="PF23559">
    <property type="entry name" value="WHD_DRP"/>
    <property type="match status" value="1"/>
</dbReference>
<organism evidence="11 12">
    <name type="scientific">Paspalum vaginatum</name>
    <name type="common">seashore paspalum</name>
    <dbReference type="NCBI Taxonomy" id="158149"/>
    <lineage>
        <taxon>Eukaryota</taxon>
        <taxon>Viridiplantae</taxon>
        <taxon>Streptophyta</taxon>
        <taxon>Embryophyta</taxon>
        <taxon>Tracheophyta</taxon>
        <taxon>Spermatophyta</taxon>
        <taxon>Magnoliopsida</taxon>
        <taxon>Liliopsida</taxon>
        <taxon>Poales</taxon>
        <taxon>Poaceae</taxon>
        <taxon>PACMAD clade</taxon>
        <taxon>Panicoideae</taxon>
        <taxon>Andropogonodae</taxon>
        <taxon>Paspaleae</taxon>
        <taxon>Paspalinae</taxon>
        <taxon>Paspalum</taxon>
    </lineage>
</organism>
<keyword evidence="3" id="KW-0677">Repeat</keyword>
<dbReference type="PRINTS" id="PR00364">
    <property type="entry name" value="DISEASERSIST"/>
</dbReference>
<dbReference type="AlphaFoldDB" id="A0A9W7XEP2"/>
<dbReference type="PANTHER" id="PTHR23155">
    <property type="entry name" value="DISEASE RESISTANCE PROTEIN RP"/>
    <property type="match status" value="1"/>
</dbReference>
<evidence type="ECO:0000256" key="6">
    <source>
        <dbReference type="ARBA" id="ARBA00023054"/>
    </source>
</evidence>
<evidence type="ECO:0000256" key="2">
    <source>
        <dbReference type="ARBA" id="ARBA00022614"/>
    </source>
</evidence>
<evidence type="ECO:0000259" key="9">
    <source>
        <dbReference type="Pfam" id="PF23559"/>
    </source>
</evidence>
<keyword evidence="12" id="KW-1185">Reference proteome</keyword>
<dbReference type="Gene3D" id="1.10.8.430">
    <property type="entry name" value="Helical domain of apoptotic protease-activating factors"/>
    <property type="match status" value="1"/>
</dbReference>
<dbReference type="InterPro" id="IPR041118">
    <property type="entry name" value="Rx_N"/>
</dbReference>
<dbReference type="InterPro" id="IPR036388">
    <property type="entry name" value="WH-like_DNA-bd_sf"/>
</dbReference>
<name>A0A9W7XEP2_9POAL</name>
<dbReference type="Gene3D" id="1.20.5.4130">
    <property type="match status" value="1"/>
</dbReference>
<reference evidence="11 12" key="1">
    <citation type="submission" date="2022-10" db="EMBL/GenBank/DDBJ databases">
        <title>WGS assembly of Paspalum vaginatum 540-79.</title>
        <authorList>
            <person name="Sun G."/>
            <person name="Wase N."/>
            <person name="Shu S."/>
            <person name="Jenkins J."/>
            <person name="Zhou B."/>
            <person name="Torres-Rodriguez J."/>
            <person name="Chen C."/>
            <person name="Sandor L."/>
            <person name="Plott C."/>
            <person name="Yoshinga Y."/>
            <person name="Daum C."/>
            <person name="Qi P."/>
            <person name="Barry K."/>
            <person name="Lipzen A."/>
            <person name="Berry L."/>
            <person name="Pedersen C."/>
            <person name="Gottilla T."/>
            <person name="Foltz A."/>
            <person name="Yu H."/>
            <person name="O'Malley R."/>
            <person name="Zhang C."/>
            <person name="Devos K."/>
            <person name="Sigmon B."/>
            <person name="Yu B."/>
            <person name="Obata T."/>
            <person name="Schmutz J."/>
            <person name="Schnable J."/>
        </authorList>
    </citation>
    <scope>NUCLEOTIDE SEQUENCE [LARGE SCALE GENOMIC DNA]</scope>
    <source>
        <strain evidence="12">cv. 540-79</strain>
    </source>
</reference>
<dbReference type="Gene3D" id="1.10.10.10">
    <property type="entry name" value="Winged helix-like DNA-binding domain superfamily/Winged helix DNA-binding domain"/>
    <property type="match status" value="1"/>
</dbReference>
<accession>A0A9W7XEP2</accession>
<evidence type="ECO:0000313" key="12">
    <source>
        <dbReference type="Proteomes" id="UP001164776"/>
    </source>
</evidence>
<dbReference type="InterPro" id="IPR058922">
    <property type="entry name" value="WHD_DRP"/>
</dbReference>
<dbReference type="OrthoDB" id="690251at2759"/>